<gene>
    <name evidence="2" type="ORF">B9R14_11765</name>
    <name evidence="1" type="ORF">HVS_07600</name>
</gene>
<name>A0A2K9EDZ5_9FIRM</name>
<organism evidence="1 3">
    <name type="scientific">Acetivibrio saccincola</name>
    <dbReference type="NCBI Taxonomy" id="1677857"/>
    <lineage>
        <taxon>Bacteria</taxon>
        <taxon>Bacillati</taxon>
        <taxon>Bacillota</taxon>
        <taxon>Clostridia</taxon>
        <taxon>Eubacteriales</taxon>
        <taxon>Oscillospiraceae</taxon>
        <taxon>Acetivibrio</taxon>
    </lineage>
</organism>
<evidence type="ECO:0000313" key="1">
    <source>
        <dbReference type="EMBL" id="AUG57435.1"/>
    </source>
</evidence>
<evidence type="ECO:0000313" key="2">
    <source>
        <dbReference type="EMBL" id="PQQ68339.1"/>
    </source>
</evidence>
<reference evidence="1 3" key="1">
    <citation type="submission" date="2017-12" db="EMBL/GenBank/DDBJ databases">
        <title>Complete genome sequence of Herbivorax saccincola GGR1, a novel Cellulosome-producing hydrolytic bacterium in a thermophilic biogas plant, established by Illumina and Nanopore MinION sequencing.</title>
        <authorList>
            <person name="Pechtl A."/>
            <person name="Ruckert C."/>
            <person name="Koeck D.E."/>
            <person name="Maus I."/>
            <person name="Winkler A."/>
            <person name="Kalinowski J."/>
            <person name="Puhler A."/>
            <person name="Schwarz W.W."/>
            <person name="Zverlov V.V."/>
            <person name="Schluter A."/>
            <person name="Liebl W."/>
        </authorList>
    </citation>
    <scope>NUCLEOTIDE SEQUENCE [LARGE SCALE GENOMIC DNA]</scope>
    <source>
        <strain evidence="1">GGR1</strain>
        <strain evidence="3">SR1</strain>
    </source>
</reference>
<evidence type="ECO:0008006" key="5">
    <source>
        <dbReference type="Google" id="ProtNLM"/>
    </source>
</evidence>
<dbReference type="Pfam" id="PF09986">
    <property type="entry name" value="DUF2225"/>
    <property type="match status" value="1"/>
</dbReference>
<dbReference type="Gene3D" id="1.25.40.10">
    <property type="entry name" value="Tetratricopeptide repeat domain"/>
    <property type="match status" value="1"/>
</dbReference>
<proteinExistence type="predicted"/>
<dbReference type="SUPFAM" id="SSF48452">
    <property type="entry name" value="TPR-like"/>
    <property type="match status" value="1"/>
</dbReference>
<dbReference type="InterPro" id="IPR011990">
    <property type="entry name" value="TPR-like_helical_dom_sf"/>
</dbReference>
<dbReference type="EMBL" id="NEMB01000003">
    <property type="protein sequence ID" value="PQQ68339.1"/>
    <property type="molecule type" value="Genomic_DNA"/>
</dbReference>
<protein>
    <recommendedName>
        <fullName evidence="5">DUF2225 domain-containing protein</fullName>
    </recommendedName>
</protein>
<dbReference type="RefSeq" id="WP_101304137.1">
    <property type="nucleotide sequence ID" value="NZ_CP025197.1"/>
</dbReference>
<evidence type="ECO:0000313" key="4">
    <source>
        <dbReference type="Proteomes" id="UP000239720"/>
    </source>
</evidence>
<dbReference type="KEGG" id="hsc:HVS_07600"/>
<dbReference type="AlphaFoldDB" id="A0A2K9EDZ5"/>
<sequence>MEEALYNKSITCPVCGKKIEVTRVKSRSCIVSSRDTDFCVYYKTVNPMFYDAWVCEFCGYAAQSDRFEEISSRDAEKVIKEISPRWKKRSFTGVRSPEKALEAFKLALYNVQTIDSRPSDFAKICLRIAWIYRMLKDEREKKFLEHALHFYYEVYEKEELPVGKMDEFTCMYMIAELNRRLENYDEAIKWFNRLISSQEARQNKVVLEMAREQYYLTREQKES</sequence>
<accession>A0A2K9EDZ5</accession>
<dbReference type="Proteomes" id="UP000233534">
    <property type="component" value="Chromosome"/>
</dbReference>
<keyword evidence="3" id="KW-1185">Reference proteome</keyword>
<reference evidence="2 4" key="2">
    <citation type="journal article" date="2018" name="Syst. Appl. Microbiol.">
        <title>Characterization and high-quality draft genome sequence of Herbivorax saccincola A7, an anaerobic, alkaliphilic, thermophilic, cellulolytic, and xylanolytic bacterium.</title>
        <authorList>
            <person name="Aikawa S."/>
            <person name="Baramee S."/>
            <person name="Sermsathanaswadi J."/>
            <person name="Thianheng P."/>
            <person name="Tachaapaikoon C."/>
            <person name="Shikata A."/>
            <person name="Waeonukul R."/>
            <person name="Pason P."/>
            <person name="Ratanakhanokchai K."/>
            <person name="Kosugi A."/>
        </authorList>
    </citation>
    <scope>NUCLEOTIDE SEQUENCE [LARGE SCALE GENOMIC DNA]</scope>
    <source>
        <strain evidence="2 4">A7</strain>
    </source>
</reference>
<dbReference type="Proteomes" id="UP000239720">
    <property type="component" value="Unassembled WGS sequence"/>
</dbReference>
<dbReference type="EMBL" id="CP025197">
    <property type="protein sequence ID" value="AUG57435.1"/>
    <property type="molecule type" value="Genomic_DNA"/>
</dbReference>
<dbReference type="InterPro" id="IPR018708">
    <property type="entry name" value="DUF2225"/>
</dbReference>
<evidence type="ECO:0000313" key="3">
    <source>
        <dbReference type="Proteomes" id="UP000233534"/>
    </source>
</evidence>
<dbReference type="OrthoDB" id="9780343at2"/>